<dbReference type="EMBL" id="AEDO01000012">
    <property type="protein sequence ID" value="EFL46978.1"/>
    <property type="molecule type" value="Genomic_DNA"/>
</dbReference>
<dbReference type="AlphaFoldDB" id="E1KNI8"/>
<dbReference type="RefSeq" id="WP_004355539.1">
    <property type="nucleotide sequence ID" value="NZ_AEDO01000012.1"/>
</dbReference>
<proteinExistence type="predicted"/>
<reference evidence="1 2" key="1">
    <citation type="submission" date="2010-08" db="EMBL/GenBank/DDBJ databases">
        <authorList>
            <person name="Durkin A.S."/>
            <person name="Madupu R."/>
            <person name="Torralba M."/>
            <person name="Gillis M."/>
            <person name="Methe B."/>
            <person name="Sutton G."/>
            <person name="Nelson K.E."/>
        </authorList>
    </citation>
    <scope>NUCLEOTIDE SEQUENCE [LARGE SCALE GENOMIC DNA]</scope>
    <source>
        <strain evidence="1 2">FB035-09AN</strain>
    </source>
</reference>
<protein>
    <submittedName>
        <fullName evidence="1">Uncharacterized protein</fullName>
    </submittedName>
</protein>
<gene>
    <name evidence="1" type="ORF">HMPREF9296_1046</name>
</gene>
<organism evidence="1 2">
    <name type="scientific">Prevotella disiens FB035-09AN</name>
    <dbReference type="NCBI Taxonomy" id="866771"/>
    <lineage>
        <taxon>Bacteria</taxon>
        <taxon>Pseudomonadati</taxon>
        <taxon>Bacteroidota</taxon>
        <taxon>Bacteroidia</taxon>
        <taxon>Bacteroidales</taxon>
        <taxon>Prevotellaceae</taxon>
        <taxon>Prevotella</taxon>
    </lineage>
</organism>
<evidence type="ECO:0000313" key="2">
    <source>
        <dbReference type="Proteomes" id="UP000003610"/>
    </source>
</evidence>
<dbReference type="STRING" id="866771.HMPREF9296_1046"/>
<name>E1KNI8_9BACT</name>
<comment type="caution">
    <text evidence="1">The sequence shown here is derived from an EMBL/GenBank/DDBJ whole genome shotgun (WGS) entry which is preliminary data.</text>
</comment>
<accession>E1KNI8</accession>
<sequence>MKTREIHTFISPFHFSALELPFYAQSPSHREFAVKNFLFIVFIILLRVKNKIFLCNSLQIKEE</sequence>
<evidence type="ECO:0000313" key="1">
    <source>
        <dbReference type="EMBL" id="EFL46978.1"/>
    </source>
</evidence>
<dbReference type="Proteomes" id="UP000003610">
    <property type="component" value="Unassembled WGS sequence"/>
</dbReference>